<dbReference type="AlphaFoldDB" id="A0A8J7DYG9"/>
<evidence type="ECO:0000313" key="1">
    <source>
        <dbReference type="EMBL" id="MBE9117789.1"/>
    </source>
</evidence>
<evidence type="ECO:0000313" key="2">
    <source>
        <dbReference type="Proteomes" id="UP000654482"/>
    </source>
</evidence>
<keyword evidence="2" id="KW-1185">Reference proteome</keyword>
<dbReference type="EMBL" id="JADEWZ010000030">
    <property type="protein sequence ID" value="MBE9117789.1"/>
    <property type="molecule type" value="Genomic_DNA"/>
</dbReference>
<gene>
    <name evidence="1" type="ORF">IQ249_17970</name>
</gene>
<comment type="caution">
    <text evidence="1">The sequence shown here is derived from an EMBL/GenBank/DDBJ whole genome shotgun (WGS) entry which is preliminary data.</text>
</comment>
<dbReference type="RefSeq" id="WP_194030874.1">
    <property type="nucleotide sequence ID" value="NZ_JADEWZ010000030.1"/>
</dbReference>
<name>A0A8J7DYG9_9CYAN</name>
<sequence length="467" mass="54235">MSATYDYWTFISINNTRRRKRVELKEVRRFFQDNFSGKDFSEIAIQRQLFEQLQGEKHRKTKLPTPVELCLRCIISSIVEKACFQLEARFGNTGGFTHLDLFPFVLNDVDPNYSLKPQIFGNPTPLFTPLAADILRTFDPERSSLSTWTNRLVKQERSLNGFLLEQGVYQVSDWAILNDTNSKQLQRILQDFYQFAQLTIERHRALLASYHAVYRRDRVASHQTNRRCSLPTLAQLQRIARHFERKTGRVLSPETLLFKLQTLADWLRQYRLHQRGSSLPTLSLDNPNLTPHTPVATPSDSLEAEFLTLYRQQFIDSLDRAIAQVLEERIARLQNRKPPKSKQFIAALQLFHCQGFSMNEIAQAVGLKAQYQVSRLLALKQIRDAIANRTLQLLRDRVLESALNYTDPEKLQALRQHLEIVLHEEINATLQEAAIEAELKNKQGSLKSLFACRVCHYFHEIKEPFVI</sequence>
<proteinExistence type="predicted"/>
<accession>A0A8J7DYG9</accession>
<dbReference type="Proteomes" id="UP000654482">
    <property type="component" value="Unassembled WGS sequence"/>
</dbReference>
<protein>
    <submittedName>
        <fullName evidence="1">Uncharacterized protein</fullName>
    </submittedName>
</protein>
<reference evidence="1" key="1">
    <citation type="submission" date="2020-10" db="EMBL/GenBank/DDBJ databases">
        <authorList>
            <person name="Castelo-Branco R."/>
            <person name="Eusebio N."/>
            <person name="Adriana R."/>
            <person name="Vieira A."/>
            <person name="Brugerolle De Fraissinette N."/>
            <person name="Rezende De Castro R."/>
            <person name="Schneider M.P."/>
            <person name="Vasconcelos V."/>
            <person name="Leao P.N."/>
        </authorList>
    </citation>
    <scope>NUCLEOTIDE SEQUENCE</scope>
    <source>
        <strain evidence="1">LEGE 07157</strain>
    </source>
</reference>
<organism evidence="1 2">
    <name type="scientific">Lusitaniella coriacea LEGE 07157</name>
    <dbReference type="NCBI Taxonomy" id="945747"/>
    <lineage>
        <taxon>Bacteria</taxon>
        <taxon>Bacillati</taxon>
        <taxon>Cyanobacteriota</taxon>
        <taxon>Cyanophyceae</taxon>
        <taxon>Spirulinales</taxon>
        <taxon>Lusitaniellaceae</taxon>
        <taxon>Lusitaniella</taxon>
    </lineage>
</organism>